<feature type="region of interest" description="Disordered" evidence="2">
    <location>
        <begin position="36"/>
        <end position="90"/>
    </location>
</feature>
<evidence type="ECO:0000256" key="2">
    <source>
        <dbReference type="SAM" id="MobiDB-lite"/>
    </source>
</evidence>
<evidence type="ECO:0000313" key="3">
    <source>
        <dbReference type="EMBL" id="KAF2141557.1"/>
    </source>
</evidence>
<feature type="compositionally biased region" description="Basic and acidic residues" evidence="2">
    <location>
        <begin position="72"/>
        <end position="88"/>
    </location>
</feature>
<feature type="coiled-coil region" evidence="1">
    <location>
        <begin position="160"/>
        <end position="187"/>
    </location>
</feature>
<feature type="compositionally biased region" description="Acidic residues" evidence="2">
    <location>
        <begin position="59"/>
        <end position="71"/>
    </location>
</feature>
<keyword evidence="4" id="KW-1185">Reference proteome</keyword>
<feature type="region of interest" description="Disordered" evidence="2">
    <location>
        <begin position="256"/>
        <end position="275"/>
    </location>
</feature>
<dbReference type="AlphaFoldDB" id="A0A6A6BF76"/>
<dbReference type="Proteomes" id="UP000799438">
    <property type="component" value="Unassembled WGS sequence"/>
</dbReference>
<organism evidence="3 4">
    <name type="scientific">Aplosporella prunicola CBS 121167</name>
    <dbReference type="NCBI Taxonomy" id="1176127"/>
    <lineage>
        <taxon>Eukaryota</taxon>
        <taxon>Fungi</taxon>
        <taxon>Dikarya</taxon>
        <taxon>Ascomycota</taxon>
        <taxon>Pezizomycotina</taxon>
        <taxon>Dothideomycetes</taxon>
        <taxon>Dothideomycetes incertae sedis</taxon>
        <taxon>Botryosphaeriales</taxon>
        <taxon>Aplosporellaceae</taxon>
        <taxon>Aplosporella</taxon>
    </lineage>
</organism>
<gene>
    <name evidence="3" type="ORF">K452DRAFT_308659</name>
</gene>
<evidence type="ECO:0000313" key="4">
    <source>
        <dbReference type="Proteomes" id="UP000799438"/>
    </source>
</evidence>
<dbReference type="GeneID" id="54300674"/>
<evidence type="ECO:0000256" key="1">
    <source>
        <dbReference type="SAM" id="Coils"/>
    </source>
</evidence>
<protein>
    <submittedName>
        <fullName evidence="3">Uncharacterized protein</fullName>
    </submittedName>
</protein>
<proteinExistence type="predicted"/>
<dbReference type="OrthoDB" id="5362287at2759"/>
<dbReference type="EMBL" id="ML995486">
    <property type="protein sequence ID" value="KAF2141557.1"/>
    <property type="molecule type" value="Genomic_DNA"/>
</dbReference>
<dbReference type="RefSeq" id="XP_033397270.1">
    <property type="nucleotide sequence ID" value="XM_033543177.1"/>
</dbReference>
<name>A0A6A6BF76_9PEZI</name>
<keyword evidence="1" id="KW-0175">Coiled coil</keyword>
<accession>A0A6A6BF76</accession>
<sequence>MAQQKFILDWLAICGTKQQFADAACILSLLGKSQLPADRNSSEYGKETPIAHSDHNSEDDSSTTDSDLMDESQDHREEATSRGGKVTEHTSNLLRNEFLTRLAETLARYKGGLQSKETSQSGPKHVSEAYMEEQPQDEPKAVEIFVTKNEGINEEDTKYLYDLKLQLEALSRNNTDAEEMEDLLLDRSLRYIRPRLEKYVALLIGSFETKVPAGTPAKHGRQDIFQSLSEQQSDPNAIWEYEPWNDYKPQPAKVIHAGNSSKPNSAHAESGKTCTDIQKDSNTLFEQVL</sequence>
<feature type="region of interest" description="Disordered" evidence="2">
    <location>
        <begin position="113"/>
        <end position="137"/>
    </location>
</feature>
<reference evidence="3" key="1">
    <citation type="journal article" date="2020" name="Stud. Mycol.">
        <title>101 Dothideomycetes genomes: a test case for predicting lifestyles and emergence of pathogens.</title>
        <authorList>
            <person name="Haridas S."/>
            <person name="Albert R."/>
            <person name="Binder M."/>
            <person name="Bloem J."/>
            <person name="Labutti K."/>
            <person name="Salamov A."/>
            <person name="Andreopoulos B."/>
            <person name="Baker S."/>
            <person name="Barry K."/>
            <person name="Bills G."/>
            <person name="Bluhm B."/>
            <person name="Cannon C."/>
            <person name="Castanera R."/>
            <person name="Culley D."/>
            <person name="Daum C."/>
            <person name="Ezra D."/>
            <person name="Gonzalez J."/>
            <person name="Henrissat B."/>
            <person name="Kuo A."/>
            <person name="Liang C."/>
            <person name="Lipzen A."/>
            <person name="Lutzoni F."/>
            <person name="Magnuson J."/>
            <person name="Mondo S."/>
            <person name="Nolan M."/>
            <person name="Ohm R."/>
            <person name="Pangilinan J."/>
            <person name="Park H.-J."/>
            <person name="Ramirez L."/>
            <person name="Alfaro M."/>
            <person name="Sun H."/>
            <person name="Tritt A."/>
            <person name="Yoshinaga Y."/>
            <person name="Zwiers L.-H."/>
            <person name="Turgeon B."/>
            <person name="Goodwin S."/>
            <person name="Spatafora J."/>
            <person name="Crous P."/>
            <person name="Grigoriev I."/>
        </authorList>
    </citation>
    <scope>NUCLEOTIDE SEQUENCE</scope>
    <source>
        <strain evidence="3">CBS 121167</strain>
    </source>
</reference>